<reference evidence="9" key="1">
    <citation type="journal article" date="2013" name="Genome Biol. Evol.">
        <title>Punctuated emergences of genetic and phenotypic innovations in eumetazoan, bilaterian, euteleostome, and hominidae ancestors.</title>
        <authorList>
            <person name="Wenger Y."/>
            <person name="Galliot B."/>
        </authorList>
    </citation>
    <scope>NUCLEOTIDE SEQUENCE</scope>
    <source>
        <tissue evidence="9">Whole animals</tissue>
    </source>
</reference>
<dbReference type="PANTHER" id="PTHR16222:SF26">
    <property type="entry name" value="ADP-RIBOSYLHYDROLASE ARH1"/>
    <property type="match status" value="1"/>
</dbReference>
<protein>
    <recommendedName>
        <fullName evidence="5">ADP-ribosylhydrolase ARH1</fullName>
        <ecNumber evidence="4">3.2.2.19</ecNumber>
    </recommendedName>
    <alternativeName>
        <fullName evidence="6">ADP-ribose-L-arginine cleaving enzyme</fullName>
    </alternativeName>
    <alternativeName>
        <fullName evidence="7">[Protein ADP-ribosylarginine] hydrolase</fullName>
    </alternativeName>
</protein>
<dbReference type="EMBL" id="HAAD01004475">
    <property type="protein sequence ID" value="CDG70707.1"/>
    <property type="molecule type" value="mRNA"/>
</dbReference>
<gene>
    <name evidence="9" type="primary">ADPRH</name>
</gene>
<comment type="cofactor">
    <cofactor evidence="8">
        <name>Mg(2+)</name>
        <dbReference type="ChEBI" id="CHEBI:18420"/>
    </cofactor>
    <text evidence="8">Binds 2 magnesium ions per subunit.</text>
</comment>
<feature type="binding site" evidence="8">
    <location>
        <position position="315"/>
    </location>
    <ligand>
        <name>Mg(2+)</name>
        <dbReference type="ChEBI" id="CHEBI:18420"/>
        <label>1</label>
    </ligand>
</feature>
<evidence type="ECO:0000256" key="4">
    <source>
        <dbReference type="ARBA" id="ARBA00049725"/>
    </source>
</evidence>
<dbReference type="AlphaFoldDB" id="T2MFH9"/>
<dbReference type="Gene3D" id="1.10.4080.10">
    <property type="entry name" value="ADP-ribosylation/Crystallin J1"/>
    <property type="match status" value="1"/>
</dbReference>
<proteinExistence type="evidence at transcript level"/>
<feature type="binding site" evidence="8">
    <location>
        <position position="61"/>
    </location>
    <ligand>
        <name>Mg(2+)</name>
        <dbReference type="ChEBI" id="CHEBI:18420"/>
        <label>1</label>
    </ligand>
</feature>
<keyword evidence="2 9" id="KW-0378">Hydrolase</keyword>
<dbReference type="OrthoDB" id="5984205at2759"/>
<dbReference type="InterPro" id="IPR050792">
    <property type="entry name" value="ADP-ribosylglycohydrolase"/>
</dbReference>
<evidence type="ECO:0000256" key="1">
    <source>
        <dbReference type="ARBA" id="ARBA00010702"/>
    </source>
</evidence>
<evidence type="ECO:0000256" key="6">
    <source>
        <dbReference type="ARBA" id="ARBA00049798"/>
    </source>
</evidence>
<dbReference type="PANTHER" id="PTHR16222">
    <property type="entry name" value="ADP-RIBOSYLGLYCOHYDROLASE"/>
    <property type="match status" value="1"/>
</dbReference>
<accession>T2MFH9</accession>
<dbReference type="InterPro" id="IPR005502">
    <property type="entry name" value="Ribosyl_crysJ1"/>
</dbReference>
<keyword evidence="8" id="KW-0479">Metal-binding</keyword>
<dbReference type="GO" id="GO:0003875">
    <property type="term" value="F:ADP-ribosylarginine hydrolase activity"/>
    <property type="evidence" value="ECO:0007669"/>
    <property type="project" value="UniProtKB-EC"/>
</dbReference>
<evidence type="ECO:0000256" key="5">
    <source>
        <dbReference type="ARBA" id="ARBA00049773"/>
    </source>
</evidence>
<organism evidence="9">
    <name type="scientific">Hydra vulgaris</name>
    <name type="common">Hydra</name>
    <name type="synonym">Hydra attenuata</name>
    <dbReference type="NCBI Taxonomy" id="6087"/>
    <lineage>
        <taxon>Eukaryota</taxon>
        <taxon>Metazoa</taxon>
        <taxon>Cnidaria</taxon>
        <taxon>Hydrozoa</taxon>
        <taxon>Hydroidolina</taxon>
        <taxon>Anthoathecata</taxon>
        <taxon>Aplanulata</taxon>
        <taxon>Hydridae</taxon>
        <taxon>Hydra</taxon>
    </lineage>
</organism>
<evidence type="ECO:0000256" key="7">
    <source>
        <dbReference type="ARBA" id="ARBA00049810"/>
    </source>
</evidence>
<feature type="binding site" evidence="8">
    <location>
        <position position="314"/>
    </location>
    <ligand>
        <name>Mg(2+)</name>
        <dbReference type="ChEBI" id="CHEBI:18420"/>
        <label>1</label>
    </ligand>
</feature>
<feature type="binding site" evidence="8">
    <location>
        <position position="312"/>
    </location>
    <ligand>
        <name>Mg(2+)</name>
        <dbReference type="ChEBI" id="CHEBI:18420"/>
        <label>1</label>
    </ligand>
</feature>
<evidence type="ECO:0000256" key="2">
    <source>
        <dbReference type="ARBA" id="ARBA00022801"/>
    </source>
</evidence>
<feature type="binding site" evidence="8">
    <location>
        <position position="62"/>
    </location>
    <ligand>
        <name>Mg(2+)</name>
        <dbReference type="ChEBI" id="CHEBI:18420"/>
        <label>1</label>
    </ligand>
</feature>
<feature type="non-terminal residue" evidence="9">
    <location>
        <position position="1"/>
    </location>
</feature>
<dbReference type="EC" id="3.2.2.19" evidence="4"/>
<dbReference type="InterPro" id="IPR036705">
    <property type="entry name" value="Ribosyl_crysJ1_sf"/>
</dbReference>
<sequence>IMDELEENYIASMVLAGVGDAIGYKCGKWEFCFDGVKIHDELSILGGIENLNVKKPGFIVSDDTVLLLSTAEALIEKSNSDIEMLYKELAFRYKHDFANDMKDRAGGITTSMACSNLKPNISKGWYVPFNKRGGGCGAAMRSMCIGLRYPNIYDVKCLEKLITISVESGRMTHNHPTGFLGSFAAALFGALSVVKYPLNKWGCLLIELLPKVFHYIESEGRDVNENKNSWSYFEHSWKSYLEKRNILNGKNMPLFPENFDVKERDIFYKSLSFSGWGGSSGHDAPMIAYDALLAGNGNWTKLCHHGMLHGGDNDSTGVIAGFCYGALFGFSGVPICNYNDVEYKDRLEYAGKKLYELAKNDGFLKFNTDEEIPISKLFKNNNLESKNSIVLK</sequence>
<dbReference type="SUPFAM" id="SSF101478">
    <property type="entry name" value="ADP-ribosylglycohydrolase"/>
    <property type="match status" value="1"/>
</dbReference>
<name>T2MFH9_HYDVU</name>
<comment type="function">
    <text evidence="3">Specifically acts as an arginine mono-ADP-ribosylhydrolase by mediating the removal of mono-ADP-ribose attached to arginine residues on proteins.</text>
</comment>
<evidence type="ECO:0000313" key="9">
    <source>
        <dbReference type="EMBL" id="CDG70707.1"/>
    </source>
</evidence>
<comment type="similarity">
    <text evidence="1">Belongs to the ADP-ribosylglycohydrolase family.</text>
</comment>
<feature type="binding site" evidence="8">
    <location>
        <position position="63"/>
    </location>
    <ligand>
        <name>Mg(2+)</name>
        <dbReference type="ChEBI" id="CHEBI:18420"/>
        <label>1</label>
    </ligand>
</feature>
<keyword evidence="8" id="KW-0460">Magnesium</keyword>
<evidence type="ECO:0000256" key="3">
    <source>
        <dbReference type="ARBA" id="ARBA00049582"/>
    </source>
</evidence>
<dbReference type="GO" id="GO:0046872">
    <property type="term" value="F:metal ion binding"/>
    <property type="evidence" value="ECO:0007669"/>
    <property type="project" value="UniProtKB-KW"/>
</dbReference>
<evidence type="ECO:0000256" key="8">
    <source>
        <dbReference type="PIRSR" id="PIRSR605502-1"/>
    </source>
</evidence>
<dbReference type="Pfam" id="PF03747">
    <property type="entry name" value="ADP_ribosyl_GH"/>
    <property type="match status" value="1"/>
</dbReference>